<dbReference type="Proteomes" id="UP000317638">
    <property type="component" value="Unassembled WGS sequence"/>
</dbReference>
<dbReference type="PANTHER" id="PTHR45947">
    <property type="entry name" value="SULFOQUINOVOSYL TRANSFERASE SQD2"/>
    <property type="match status" value="1"/>
</dbReference>
<dbReference type="OrthoDB" id="5240531at2"/>
<reference evidence="4 5" key="1">
    <citation type="submission" date="2019-07" db="EMBL/GenBank/DDBJ databases">
        <authorList>
            <person name="Zhou L.-Y."/>
        </authorList>
    </citation>
    <scope>NUCLEOTIDE SEQUENCE [LARGE SCALE GENOMIC DNA]</scope>
    <source>
        <strain evidence="4 5">YIM 101269</strain>
    </source>
</reference>
<dbReference type="RefSeq" id="WP_143938703.1">
    <property type="nucleotide sequence ID" value="NZ_VKKG01000005.1"/>
</dbReference>
<dbReference type="CDD" id="cd03801">
    <property type="entry name" value="GT4_PimA-like"/>
    <property type="match status" value="1"/>
</dbReference>
<accession>A0A553JXQ0</accession>
<keyword evidence="1" id="KW-0328">Glycosyltransferase</keyword>
<dbReference type="GO" id="GO:0016757">
    <property type="term" value="F:glycosyltransferase activity"/>
    <property type="evidence" value="ECO:0007669"/>
    <property type="project" value="UniProtKB-KW"/>
</dbReference>
<dbReference type="SUPFAM" id="SSF53756">
    <property type="entry name" value="UDP-Glycosyltransferase/glycogen phosphorylase"/>
    <property type="match status" value="1"/>
</dbReference>
<dbReference type="InterPro" id="IPR028098">
    <property type="entry name" value="Glyco_trans_4-like_N"/>
</dbReference>
<proteinExistence type="predicted"/>
<gene>
    <name evidence="4" type="ORF">FOJ82_11805</name>
</gene>
<dbReference type="Pfam" id="PF13692">
    <property type="entry name" value="Glyco_trans_1_4"/>
    <property type="match status" value="1"/>
</dbReference>
<comment type="caution">
    <text evidence="4">The sequence shown here is derived from an EMBL/GenBank/DDBJ whole genome shotgun (WGS) entry which is preliminary data.</text>
</comment>
<dbReference type="PANTHER" id="PTHR45947:SF3">
    <property type="entry name" value="SULFOQUINOVOSYL TRANSFERASE SQD2"/>
    <property type="match status" value="1"/>
</dbReference>
<evidence type="ECO:0000259" key="3">
    <source>
        <dbReference type="Pfam" id="PF13439"/>
    </source>
</evidence>
<sequence>MTLRVVLVCPYSLDVPGGVGTHVLGLAGWLAEQGNAPTVIAPGTRRPGAGPGVEVELLGPATGLPFNGSVANLALAPRQSRRAVALLGGADVVHVHEPLTPGVAHAAARAASRLVVTHHASFQLPSPLHAALRLRARALGPRVSLAVSPEAAETAVAVTGLLPTIVPNGIELPPAPPPRNRWRGGARPRIGFLGRSDEARKGFDVFAALAGLAPRAGLDAEFVAAGPGRVRDPAVQHLGTLDPEGRARFLAGTDVLVAPNTSGESFGMVLVEALAAGCDVVASDLPAFRRVLAAAGVGDVFETGSATAALAVLRERLGSPVEPLVAHAAAARWSWERVGPQVAGAYGEVVGMA</sequence>
<evidence type="ECO:0000313" key="4">
    <source>
        <dbReference type="EMBL" id="TRY17239.1"/>
    </source>
</evidence>
<dbReference type="EMBL" id="VKKG01000005">
    <property type="protein sequence ID" value="TRY17239.1"/>
    <property type="molecule type" value="Genomic_DNA"/>
</dbReference>
<organism evidence="4 5">
    <name type="scientific">Tessaracoccus rhinocerotis</name>
    <dbReference type="NCBI Taxonomy" id="1689449"/>
    <lineage>
        <taxon>Bacteria</taxon>
        <taxon>Bacillati</taxon>
        <taxon>Actinomycetota</taxon>
        <taxon>Actinomycetes</taxon>
        <taxon>Propionibacteriales</taxon>
        <taxon>Propionibacteriaceae</taxon>
        <taxon>Tessaracoccus</taxon>
    </lineage>
</organism>
<dbReference type="InterPro" id="IPR050194">
    <property type="entry name" value="Glycosyltransferase_grp1"/>
</dbReference>
<evidence type="ECO:0000313" key="5">
    <source>
        <dbReference type="Proteomes" id="UP000317638"/>
    </source>
</evidence>
<dbReference type="GO" id="GO:1901137">
    <property type="term" value="P:carbohydrate derivative biosynthetic process"/>
    <property type="evidence" value="ECO:0007669"/>
    <property type="project" value="UniProtKB-ARBA"/>
</dbReference>
<keyword evidence="5" id="KW-1185">Reference proteome</keyword>
<dbReference type="AlphaFoldDB" id="A0A553JXQ0"/>
<evidence type="ECO:0000256" key="2">
    <source>
        <dbReference type="ARBA" id="ARBA00022679"/>
    </source>
</evidence>
<dbReference type="Pfam" id="PF13439">
    <property type="entry name" value="Glyco_transf_4"/>
    <property type="match status" value="1"/>
</dbReference>
<keyword evidence="2 4" id="KW-0808">Transferase</keyword>
<protein>
    <submittedName>
        <fullName evidence="4">Glycosyltransferase family 4 protein</fullName>
    </submittedName>
</protein>
<name>A0A553JXQ0_9ACTN</name>
<dbReference type="Gene3D" id="3.40.50.2000">
    <property type="entry name" value="Glycogen Phosphorylase B"/>
    <property type="match status" value="2"/>
</dbReference>
<evidence type="ECO:0000256" key="1">
    <source>
        <dbReference type="ARBA" id="ARBA00022676"/>
    </source>
</evidence>
<feature type="domain" description="Glycosyltransferase subfamily 4-like N-terminal" evidence="3">
    <location>
        <begin position="16"/>
        <end position="172"/>
    </location>
</feature>